<evidence type="ECO:0000313" key="2">
    <source>
        <dbReference type="EMBL" id="EIW83870.1"/>
    </source>
</evidence>
<keyword evidence="3" id="KW-1185">Reference proteome</keyword>
<evidence type="ECO:0000313" key="3">
    <source>
        <dbReference type="Proteomes" id="UP000053558"/>
    </source>
</evidence>
<evidence type="ECO:0000256" key="1">
    <source>
        <dbReference type="SAM" id="Phobius"/>
    </source>
</evidence>
<keyword evidence="1" id="KW-0472">Membrane</keyword>
<feature type="transmembrane region" description="Helical" evidence="1">
    <location>
        <begin position="104"/>
        <end position="123"/>
    </location>
</feature>
<protein>
    <submittedName>
        <fullName evidence="2">Uncharacterized protein</fullName>
    </submittedName>
</protein>
<reference evidence="3" key="1">
    <citation type="journal article" date="2012" name="Science">
        <title>The Paleozoic origin of enzymatic lignin decomposition reconstructed from 31 fungal genomes.</title>
        <authorList>
            <person name="Floudas D."/>
            <person name="Binder M."/>
            <person name="Riley R."/>
            <person name="Barry K."/>
            <person name="Blanchette R.A."/>
            <person name="Henrissat B."/>
            <person name="Martinez A.T."/>
            <person name="Otillar R."/>
            <person name="Spatafora J.W."/>
            <person name="Yadav J.S."/>
            <person name="Aerts A."/>
            <person name="Benoit I."/>
            <person name="Boyd A."/>
            <person name="Carlson A."/>
            <person name="Copeland A."/>
            <person name="Coutinho P.M."/>
            <person name="de Vries R.P."/>
            <person name="Ferreira P."/>
            <person name="Findley K."/>
            <person name="Foster B."/>
            <person name="Gaskell J."/>
            <person name="Glotzer D."/>
            <person name="Gorecki P."/>
            <person name="Heitman J."/>
            <person name="Hesse C."/>
            <person name="Hori C."/>
            <person name="Igarashi K."/>
            <person name="Jurgens J.A."/>
            <person name="Kallen N."/>
            <person name="Kersten P."/>
            <person name="Kohler A."/>
            <person name="Kuees U."/>
            <person name="Kumar T.K.A."/>
            <person name="Kuo A."/>
            <person name="LaButti K."/>
            <person name="Larrondo L.F."/>
            <person name="Lindquist E."/>
            <person name="Ling A."/>
            <person name="Lombard V."/>
            <person name="Lucas S."/>
            <person name="Lundell T."/>
            <person name="Martin R."/>
            <person name="McLaughlin D.J."/>
            <person name="Morgenstern I."/>
            <person name="Morin E."/>
            <person name="Murat C."/>
            <person name="Nagy L.G."/>
            <person name="Nolan M."/>
            <person name="Ohm R.A."/>
            <person name="Patyshakuliyeva A."/>
            <person name="Rokas A."/>
            <person name="Ruiz-Duenas F.J."/>
            <person name="Sabat G."/>
            <person name="Salamov A."/>
            <person name="Samejima M."/>
            <person name="Schmutz J."/>
            <person name="Slot J.C."/>
            <person name="St John F."/>
            <person name="Stenlid J."/>
            <person name="Sun H."/>
            <person name="Sun S."/>
            <person name="Syed K."/>
            <person name="Tsang A."/>
            <person name="Wiebenga A."/>
            <person name="Young D."/>
            <person name="Pisabarro A."/>
            <person name="Eastwood D.C."/>
            <person name="Martin F."/>
            <person name="Cullen D."/>
            <person name="Grigoriev I.V."/>
            <person name="Hibbett D.S."/>
        </authorList>
    </citation>
    <scope>NUCLEOTIDE SEQUENCE [LARGE SCALE GENOMIC DNA]</scope>
    <source>
        <strain evidence="3">RWD-64-598 SS2</strain>
    </source>
</reference>
<feature type="transmembrane region" description="Helical" evidence="1">
    <location>
        <begin position="20"/>
        <end position="38"/>
    </location>
</feature>
<dbReference type="Proteomes" id="UP000053558">
    <property type="component" value="Unassembled WGS sequence"/>
</dbReference>
<feature type="transmembrane region" description="Helical" evidence="1">
    <location>
        <begin position="130"/>
        <end position="153"/>
    </location>
</feature>
<proteinExistence type="predicted"/>
<dbReference type="GeneID" id="19202779"/>
<comment type="caution">
    <text evidence="2">The sequence shown here is derived from an EMBL/GenBank/DDBJ whole genome shotgun (WGS) entry which is preliminary data.</text>
</comment>
<dbReference type="AlphaFoldDB" id="A0A5M3MXN9"/>
<keyword evidence="1" id="KW-0812">Transmembrane</keyword>
<name>A0A5M3MXN9_CONPW</name>
<dbReference type="OMA" id="NMIIVRI"/>
<dbReference type="OrthoDB" id="3357408at2759"/>
<feature type="transmembrane region" description="Helical" evidence="1">
    <location>
        <begin position="45"/>
        <end position="67"/>
    </location>
</feature>
<dbReference type="EMBL" id="JH711575">
    <property type="protein sequence ID" value="EIW83870.1"/>
    <property type="molecule type" value="Genomic_DNA"/>
</dbReference>
<feature type="transmembrane region" description="Helical" evidence="1">
    <location>
        <begin position="220"/>
        <end position="243"/>
    </location>
</feature>
<accession>A0A5M3MXN9</accession>
<organism evidence="2 3">
    <name type="scientific">Coniophora puteana (strain RWD-64-598)</name>
    <name type="common">Brown rot fungus</name>
    <dbReference type="NCBI Taxonomy" id="741705"/>
    <lineage>
        <taxon>Eukaryota</taxon>
        <taxon>Fungi</taxon>
        <taxon>Dikarya</taxon>
        <taxon>Basidiomycota</taxon>
        <taxon>Agaricomycotina</taxon>
        <taxon>Agaricomycetes</taxon>
        <taxon>Agaricomycetidae</taxon>
        <taxon>Boletales</taxon>
        <taxon>Coniophorineae</taxon>
        <taxon>Coniophoraceae</taxon>
        <taxon>Coniophora</taxon>
    </lineage>
</organism>
<dbReference type="RefSeq" id="XP_007765733.1">
    <property type="nucleotide sequence ID" value="XM_007767543.1"/>
</dbReference>
<dbReference type="KEGG" id="cput:CONPUDRAFT_150919"/>
<gene>
    <name evidence="2" type="ORF">CONPUDRAFT_150919</name>
</gene>
<feature type="transmembrane region" description="Helical" evidence="1">
    <location>
        <begin position="173"/>
        <end position="194"/>
    </location>
</feature>
<feature type="transmembrane region" description="Helical" evidence="1">
    <location>
        <begin position="249"/>
        <end position="268"/>
    </location>
</feature>
<keyword evidence="1" id="KW-1133">Transmembrane helix</keyword>
<sequence>MEPNGLSLDKAAILSGALESILYGFSLLLFGITLWVLFRKDNPKWIFAYKLGVACAFMGLSTAFRIVDMIRHIEGLVNQHDTYPGGPNAFFADRGQWTFAVKNILYLCQTLVGDSVVIFRCYVAWQSWKVVALPIVLWFGVAVAGTGCIHTLMTDNTSKDNIFAPETGAWITPFIVSSLVCNLFSTTLLVYRLWSIGRQTTRLTRQNSPGFRPHSRTGHLVRIFADAGLLYSFTLLCLLVTFVTQNRGMYVVLAIIMPIISITFYMVIIRIETRTEIVTVGQSIRGFFGNEVASLPVSVGHRRGGSECEEDPWKQEFAGRPPYSIQMLQDFRKEYCAESR</sequence>